<proteinExistence type="predicted"/>
<feature type="chain" id="PRO_5041669992" evidence="3">
    <location>
        <begin position="25"/>
        <end position="629"/>
    </location>
</feature>
<evidence type="ECO:0000256" key="3">
    <source>
        <dbReference type="SAM" id="SignalP"/>
    </source>
</evidence>
<dbReference type="PANTHER" id="PTHR48045:SF31">
    <property type="entry name" value="UDP-GLYCOSYLTRANSFERASE 76B1-LIKE"/>
    <property type="match status" value="1"/>
</dbReference>
<keyword evidence="5" id="KW-1185">Reference proteome</keyword>
<sequence length="629" mass="71881">MQRFITTLVVIWLIVSTILSLTLASPTPFTLTSSSIQHKQEQPLGFKNILVLCLPFAGHVTPHIELVESLAYREKIGNITFANVELAKPFIRNLEDKKNAVRMSQDDASHPFTKIHIHYLNDKNLDFNTPTKYEQITTEMDSLPDDKVREIMINRLLAPYQKLLLDQLEVVEVHEGSVLRVLAFGTQAALSTTEHIKRFIRIKEDPSQTLFEYVVVDNFLTGIAAVVARYNVACTKIFSSIMNDPLRHPTLNAPKLEYFTHFRHRLQIPMFIKKDLAIFNQIRSEIGANYFDINDVKSSDVKCARIQTSSLGLNYASSSTQQPNSFLVGAFISQKNLQAEINKLNRMSLDADNKEYYRIVEWMNSQNEILLAIFGSTMKLKEFELKELLEAFNNSLRQTTLSIVLALGSTNLMHFNKLQHSHPLLIDALLSHPRFKLLTSFVPQKALLSFENVKVMITHCGAGSVNEAIYFGKRLIGIPYDYDQFRVANMIQETRVGVSIITSKDEKGKWAADTVYEAIITLLYSNESNNFRQQVHKMQTLSRYAGGVERAAEIIEMMTQLEGDLSWAIVDKHLTWYQFFFIDVIGFYLAVVISLIVGGCKLGFHCCNKKTSLKRHNMPYYYNYENLSK</sequence>
<dbReference type="PANTHER" id="PTHR48045">
    <property type="entry name" value="UDP-GLYCOSYLTRANSFERASE 72B1"/>
    <property type="match status" value="1"/>
</dbReference>
<reference evidence="4 5" key="1">
    <citation type="journal article" date="2018" name="BMC Genomics">
        <title>The genome of Naegleria lovaniensis, the basis for a comparative approach to unravel pathogenicity factors of the human pathogenic amoeba N. fowleri.</title>
        <authorList>
            <person name="Liechti N."/>
            <person name="Schurch N."/>
            <person name="Bruggmann R."/>
            <person name="Wittwer M."/>
        </authorList>
    </citation>
    <scope>NUCLEOTIDE SEQUENCE [LARGE SCALE GENOMIC DNA]</scope>
    <source>
        <strain evidence="4 5">ATCC 30569</strain>
    </source>
</reference>
<name>A0AA88H2K1_NAELO</name>
<protein>
    <submittedName>
        <fullName evidence="4">Uncharacterized protein</fullName>
    </submittedName>
</protein>
<dbReference type="Pfam" id="PF00201">
    <property type="entry name" value="UDPGT"/>
    <property type="match status" value="1"/>
</dbReference>
<keyword evidence="2" id="KW-0472">Membrane</keyword>
<organism evidence="4 5">
    <name type="scientific">Naegleria lovaniensis</name>
    <name type="common">Amoeba</name>
    <dbReference type="NCBI Taxonomy" id="51637"/>
    <lineage>
        <taxon>Eukaryota</taxon>
        <taxon>Discoba</taxon>
        <taxon>Heterolobosea</taxon>
        <taxon>Tetramitia</taxon>
        <taxon>Eutetramitia</taxon>
        <taxon>Vahlkampfiidae</taxon>
        <taxon>Naegleria</taxon>
    </lineage>
</organism>
<dbReference type="EMBL" id="PYSW02000004">
    <property type="protein sequence ID" value="KAG2392494.1"/>
    <property type="molecule type" value="Genomic_DNA"/>
</dbReference>
<dbReference type="Proteomes" id="UP000816034">
    <property type="component" value="Unassembled WGS sequence"/>
</dbReference>
<dbReference type="GO" id="GO:0008194">
    <property type="term" value="F:UDP-glycosyltransferase activity"/>
    <property type="evidence" value="ECO:0007669"/>
    <property type="project" value="InterPro"/>
</dbReference>
<keyword evidence="2" id="KW-1133">Transmembrane helix</keyword>
<keyword evidence="1" id="KW-0808">Transferase</keyword>
<keyword evidence="2" id="KW-0812">Transmembrane</keyword>
<feature type="transmembrane region" description="Helical" evidence="2">
    <location>
        <begin position="576"/>
        <end position="604"/>
    </location>
</feature>
<dbReference type="AlphaFoldDB" id="A0AA88H2K1"/>
<dbReference type="Gene3D" id="3.40.50.2000">
    <property type="entry name" value="Glycogen Phosphorylase B"/>
    <property type="match status" value="2"/>
</dbReference>
<dbReference type="SUPFAM" id="SSF53756">
    <property type="entry name" value="UDP-Glycosyltransferase/glycogen phosphorylase"/>
    <property type="match status" value="1"/>
</dbReference>
<dbReference type="InterPro" id="IPR035595">
    <property type="entry name" value="UDP_glycos_trans_CS"/>
</dbReference>
<keyword evidence="3" id="KW-0732">Signal</keyword>
<evidence type="ECO:0000256" key="1">
    <source>
        <dbReference type="ARBA" id="ARBA00022679"/>
    </source>
</evidence>
<gene>
    <name evidence="4" type="ORF">C9374_011219</name>
</gene>
<evidence type="ECO:0000313" key="4">
    <source>
        <dbReference type="EMBL" id="KAG2392494.1"/>
    </source>
</evidence>
<dbReference type="InterPro" id="IPR002213">
    <property type="entry name" value="UDP_glucos_trans"/>
</dbReference>
<evidence type="ECO:0000313" key="5">
    <source>
        <dbReference type="Proteomes" id="UP000816034"/>
    </source>
</evidence>
<dbReference type="CDD" id="cd03784">
    <property type="entry name" value="GT1_Gtf-like"/>
    <property type="match status" value="1"/>
</dbReference>
<accession>A0AA88H2K1</accession>
<dbReference type="PROSITE" id="PS00375">
    <property type="entry name" value="UDPGT"/>
    <property type="match status" value="1"/>
</dbReference>
<dbReference type="RefSeq" id="XP_044554388.1">
    <property type="nucleotide sequence ID" value="XM_044686851.1"/>
</dbReference>
<dbReference type="GeneID" id="68103673"/>
<evidence type="ECO:0000256" key="2">
    <source>
        <dbReference type="SAM" id="Phobius"/>
    </source>
</evidence>
<feature type="signal peptide" evidence="3">
    <location>
        <begin position="1"/>
        <end position="24"/>
    </location>
</feature>
<comment type="caution">
    <text evidence="4">The sequence shown here is derived from an EMBL/GenBank/DDBJ whole genome shotgun (WGS) entry which is preliminary data.</text>
</comment>